<dbReference type="Gene3D" id="3.40.50.410">
    <property type="entry name" value="von Willebrand factor, type A domain"/>
    <property type="match status" value="1"/>
</dbReference>
<protein>
    <recommendedName>
        <fullName evidence="4">VWFA domain-containing protein</fullName>
    </recommendedName>
</protein>
<evidence type="ECO:0000313" key="3">
    <source>
        <dbReference type="Proteomes" id="UP000078396"/>
    </source>
</evidence>
<accession>A0A178M2S5</accession>
<evidence type="ECO:0000256" key="1">
    <source>
        <dbReference type="SAM" id="MobiDB-lite"/>
    </source>
</evidence>
<reference evidence="2 3" key="1">
    <citation type="submission" date="2016-04" db="EMBL/GenBank/DDBJ databases">
        <title>Draft Genome Sequences of Staphylococcus capitis Strain H36, S. capitis Strain H65, S. cohnii Strain H62, S. hominis Strain H69, Mycobacterium iranicum Strain H39, Plantibacter sp. Strain H53, Pseudomonas oryzihabitans Strain H72, and Microbacterium sp. Strain H83, isolated from residential settings.</title>
        <authorList>
            <person name="Lymperopoulou D."/>
            <person name="Adams R.I."/>
            <person name="Lindow S."/>
            <person name="Coil D.A."/>
            <person name="Jospin G."/>
            <person name="Eisen J.A."/>
        </authorList>
    </citation>
    <scope>NUCLEOTIDE SEQUENCE [LARGE SCALE GENOMIC DNA]</scope>
    <source>
        <strain evidence="2 3">H39</strain>
    </source>
</reference>
<dbReference type="SUPFAM" id="SSF53300">
    <property type="entry name" value="vWA-like"/>
    <property type="match status" value="1"/>
</dbReference>
<sequence>MDAALETSVTNPDKTLIAALLDRSGSMQASKTATEDGWRELINEQRHQPGRCDVTLAQFDTVYELLYPPTDIGTVPEFIVAPRGMTALLDSTGRFITEVGELLSALPEDDRPGQVICMIMTDGMENSSTEWTWESVRDLISRQRDQWNWRFIFLGSNIDAVEIGTKMGVAAEDSITYDDSTYMSTVAVSAAASSWMSSARAGRPTGFSDADRAAAMGGRSET</sequence>
<dbReference type="Proteomes" id="UP000078396">
    <property type="component" value="Unassembled WGS sequence"/>
</dbReference>
<dbReference type="InterPro" id="IPR036465">
    <property type="entry name" value="vWFA_dom_sf"/>
</dbReference>
<gene>
    <name evidence="2" type="ORF">A4X20_02535</name>
</gene>
<name>A0A178M2S5_MYCIR</name>
<feature type="region of interest" description="Disordered" evidence="1">
    <location>
        <begin position="199"/>
        <end position="222"/>
    </location>
</feature>
<proteinExistence type="predicted"/>
<dbReference type="EMBL" id="LWCS01000002">
    <property type="protein sequence ID" value="OAN41756.1"/>
    <property type="molecule type" value="Genomic_DNA"/>
</dbReference>
<evidence type="ECO:0000313" key="2">
    <source>
        <dbReference type="EMBL" id="OAN41756.1"/>
    </source>
</evidence>
<comment type="caution">
    <text evidence="2">The sequence shown here is derived from an EMBL/GenBank/DDBJ whole genome shotgun (WGS) entry which is preliminary data.</text>
</comment>
<evidence type="ECO:0008006" key="4">
    <source>
        <dbReference type="Google" id="ProtNLM"/>
    </source>
</evidence>
<dbReference type="AlphaFoldDB" id="A0A178M2S5"/>
<organism evidence="2 3">
    <name type="scientific">Mycolicibacterium iranicum</name>
    <name type="common">Mycobacterium iranicum</name>
    <dbReference type="NCBI Taxonomy" id="912594"/>
    <lineage>
        <taxon>Bacteria</taxon>
        <taxon>Bacillati</taxon>
        <taxon>Actinomycetota</taxon>
        <taxon>Actinomycetes</taxon>
        <taxon>Mycobacteriales</taxon>
        <taxon>Mycobacteriaceae</taxon>
        <taxon>Mycolicibacterium</taxon>
    </lineage>
</organism>